<evidence type="ECO:0000313" key="2">
    <source>
        <dbReference type="Proteomes" id="UP001234581"/>
    </source>
</evidence>
<dbReference type="EMBL" id="JARTCD010000039">
    <property type="protein sequence ID" value="KAJ8656453.1"/>
    <property type="molecule type" value="Genomic_DNA"/>
</dbReference>
<organism evidence="1 2">
    <name type="scientific">Lichtheimia ornata</name>
    <dbReference type="NCBI Taxonomy" id="688661"/>
    <lineage>
        <taxon>Eukaryota</taxon>
        <taxon>Fungi</taxon>
        <taxon>Fungi incertae sedis</taxon>
        <taxon>Mucoromycota</taxon>
        <taxon>Mucoromycotina</taxon>
        <taxon>Mucoromycetes</taxon>
        <taxon>Mucorales</taxon>
        <taxon>Lichtheimiaceae</taxon>
        <taxon>Lichtheimia</taxon>
    </lineage>
</organism>
<protein>
    <submittedName>
        <fullName evidence="1">Uncharacterized protein</fullName>
    </submittedName>
</protein>
<gene>
    <name evidence="1" type="ORF">O0I10_007776</name>
</gene>
<dbReference type="Proteomes" id="UP001234581">
    <property type="component" value="Unassembled WGS sequence"/>
</dbReference>
<sequence>MGVGTFTSFKPNAHTGCKYPSLIRIPVIATLWVNADLCGPNLTYYLMELKADGLYLMEELVTIRMPLCIKDIYLASLSQIKNVTHHFYHHCKQSDASAMIIISKRNRVSPTAENLDHVIEKTIDRKRHNHVKY</sequence>
<reference evidence="1 2" key="1">
    <citation type="submission" date="2023-03" db="EMBL/GenBank/DDBJ databases">
        <title>Genome sequence of Lichtheimia ornata CBS 291.66.</title>
        <authorList>
            <person name="Mohabir J.T."/>
            <person name="Shea T.P."/>
            <person name="Kurbessoian T."/>
            <person name="Berby B."/>
            <person name="Fontaine J."/>
            <person name="Livny J."/>
            <person name="Gnirke A."/>
            <person name="Stajich J.E."/>
            <person name="Cuomo C.A."/>
        </authorList>
    </citation>
    <scope>NUCLEOTIDE SEQUENCE [LARGE SCALE GENOMIC DNA]</scope>
    <source>
        <strain evidence="1">CBS 291.66</strain>
    </source>
</reference>
<dbReference type="GeneID" id="83215183"/>
<comment type="caution">
    <text evidence="1">The sequence shown here is derived from an EMBL/GenBank/DDBJ whole genome shotgun (WGS) entry which is preliminary data.</text>
</comment>
<name>A0AAD7XXD4_9FUNG</name>
<accession>A0AAD7XXD4</accession>
<proteinExistence type="predicted"/>
<dbReference type="AlphaFoldDB" id="A0AAD7XXD4"/>
<evidence type="ECO:0000313" key="1">
    <source>
        <dbReference type="EMBL" id="KAJ8656453.1"/>
    </source>
</evidence>
<dbReference type="RefSeq" id="XP_058341366.1">
    <property type="nucleotide sequence ID" value="XM_058487788.1"/>
</dbReference>
<keyword evidence="2" id="KW-1185">Reference proteome</keyword>